<proteinExistence type="inferred from homology"/>
<dbReference type="SUPFAM" id="SSF81799">
    <property type="entry name" value="Putative methyltransferase TM0872, insert domain"/>
    <property type="match status" value="1"/>
</dbReference>
<keyword evidence="2 6" id="KW-0698">rRNA processing</keyword>
<sequence length="351" mass="38276">MSEDRGGNGTHGGHRRHGTRDEHASEAAGKHVPVLLERCVSLLGDGVEAARRAGRTPVVVDATLGMGGHAEAALDRYPDIHLVGLDRDREALALAGDRLAGHTARIDLVHAVYDELPEVLDDLGLGRADAELFDLGVSSLQLDEPERGFSYARDTALDMRMNGGQDGDGLTAAEVLNTYSEAELTRILRDYGEERHARRIAAVIVADRRDRPWETSGQLAGMLQRVLPESKHGGHPAKRTFQALRIEVNRELDVLERAIPAGLGALTLGGVQVVMAYHSLEDRIVKRAHAQGTQVQAPPGLPVVPEHMQPWLEPLLPGAEKAPVEEIEQNPRAASVRLRAVRKTREKEGRR</sequence>
<keyword evidence="6" id="KW-0963">Cytoplasm</keyword>
<comment type="catalytic activity">
    <reaction evidence="6">
        <text>cytidine(1402) in 16S rRNA + S-adenosyl-L-methionine = N(4)-methylcytidine(1402) in 16S rRNA + S-adenosyl-L-homocysteine + H(+)</text>
        <dbReference type="Rhea" id="RHEA:42928"/>
        <dbReference type="Rhea" id="RHEA-COMP:10286"/>
        <dbReference type="Rhea" id="RHEA-COMP:10287"/>
        <dbReference type="ChEBI" id="CHEBI:15378"/>
        <dbReference type="ChEBI" id="CHEBI:57856"/>
        <dbReference type="ChEBI" id="CHEBI:59789"/>
        <dbReference type="ChEBI" id="CHEBI:74506"/>
        <dbReference type="ChEBI" id="CHEBI:82748"/>
        <dbReference type="EC" id="2.1.1.199"/>
    </reaction>
</comment>
<dbReference type="RefSeq" id="WP_188551256.1">
    <property type="nucleotide sequence ID" value="NZ_BMFY01000011.1"/>
</dbReference>
<dbReference type="PANTHER" id="PTHR11265:SF0">
    <property type="entry name" value="12S RRNA N4-METHYLCYTIDINE METHYLTRANSFERASE"/>
    <property type="match status" value="1"/>
</dbReference>
<feature type="binding site" evidence="6">
    <location>
        <position position="134"/>
    </location>
    <ligand>
        <name>S-adenosyl-L-methionine</name>
        <dbReference type="ChEBI" id="CHEBI:59789"/>
    </ligand>
</feature>
<reference evidence="8" key="1">
    <citation type="journal article" date="2014" name="Int. J. Syst. Evol. Microbiol.">
        <title>Complete genome sequence of Corynebacterium casei LMG S-19264T (=DSM 44701T), isolated from a smear-ripened cheese.</title>
        <authorList>
            <consortium name="US DOE Joint Genome Institute (JGI-PGF)"/>
            <person name="Walter F."/>
            <person name="Albersmeier A."/>
            <person name="Kalinowski J."/>
            <person name="Ruckert C."/>
        </authorList>
    </citation>
    <scope>NUCLEOTIDE SEQUENCE</scope>
    <source>
        <strain evidence="8">CGMCC 1.12785</strain>
    </source>
</reference>
<evidence type="ECO:0000256" key="1">
    <source>
        <dbReference type="ARBA" id="ARBA00010396"/>
    </source>
</evidence>
<dbReference type="InterPro" id="IPR023397">
    <property type="entry name" value="SAM-dep_MeTrfase_MraW_recog"/>
</dbReference>
<organism evidence="8 9">
    <name type="scientific">Sediminivirga luteola</name>
    <dbReference type="NCBI Taxonomy" id="1774748"/>
    <lineage>
        <taxon>Bacteria</taxon>
        <taxon>Bacillati</taxon>
        <taxon>Actinomycetota</taxon>
        <taxon>Actinomycetes</taxon>
        <taxon>Micrococcales</taxon>
        <taxon>Brevibacteriaceae</taxon>
        <taxon>Sediminivirga</taxon>
    </lineage>
</organism>
<feature type="binding site" evidence="6">
    <location>
        <position position="141"/>
    </location>
    <ligand>
        <name>S-adenosyl-L-methionine</name>
        <dbReference type="ChEBI" id="CHEBI:59789"/>
    </ligand>
</feature>
<feature type="binding site" evidence="6">
    <location>
        <position position="86"/>
    </location>
    <ligand>
        <name>S-adenosyl-L-methionine</name>
        <dbReference type="ChEBI" id="CHEBI:59789"/>
    </ligand>
</feature>
<dbReference type="Gene3D" id="3.40.50.150">
    <property type="entry name" value="Vaccinia Virus protein VP39"/>
    <property type="match status" value="1"/>
</dbReference>
<evidence type="ECO:0000256" key="5">
    <source>
        <dbReference type="ARBA" id="ARBA00022691"/>
    </source>
</evidence>
<name>A0A8J2XLD4_9MICO</name>
<dbReference type="EMBL" id="BMFY01000011">
    <property type="protein sequence ID" value="GGA21139.1"/>
    <property type="molecule type" value="Genomic_DNA"/>
</dbReference>
<feature type="region of interest" description="Disordered" evidence="7">
    <location>
        <begin position="325"/>
        <end position="351"/>
    </location>
</feature>
<evidence type="ECO:0000256" key="7">
    <source>
        <dbReference type="SAM" id="MobiDB-lite"/>
    </source>
</evidence>
<feature type="binding site" evidence="6">
    <location>
        <begin position="67"/>
        <end position="69"/>
    </location>
    <ligand>
        <name>S-adenosyl-L-methionine</name>
        <dbReference type="ChEBI" id="CHEBI:59789"/>
    </ligand>
</feature>
<feature type="binding site" evidence="6">
    <location>
        <position position="113"/>
    </location>
    <ligand>
        <name>S-adenosyl-L-methionine</name>
        <dbReference type="ChEBI" id="CHEBI:59789"/>
    </ligand>
</feature>
<dbReference type="Proteomes" id="UP000616114">
    <property type="component" value="Unassembled WGS sequence"/>
</dbReference>
<accession>A0A8J2XLD4</accession>
<feature type="compositionally biased region" description="Basic and acidic residues" evidence="7">
    <location>
        <begin position="19"/>
        <end position="28"/>
    </location>
</feature>
<dbReference type="EC" id="2.1.1.199" evidence="6"/>
<feature type="region of interest" description="Disordered" evidence="7">
    <location>
        <begin position="1"/>
        <end position="28"/>
    </location>
</feature>
<comment type="caution">
    <text evidence="8">The sequence shown here is derived from an EMBL/GenBank/DDBJ whole genome shotgun (WGS) entry which is preliminary data.</text>
</comment>
<keyword evidence="9" id="KW-1185">Reference proteome</keyword>
<dbReference type="InterPro" id="IPR002903">
    <property type="entry name" value="RsmH"/>
</dbReference>
<evidence type="ECO:0000313" key="9">
    <source>
        <dbReference type="Proteomes" id="UP000616114"/>
    </source>
</evidence>
<dbReference type="SUPFAM" id="SSF53335">
    <property type="entry name" value="S-adenosyl-L-methionine-dependent methyltransferases"/>
    <property type="match status" value="1"/>
</dbReference>
<keyword evidence="5 6" id="KW-0949">S-adenosyl-L-methionine</keyword>
<protein>
    <recommendedName>
        <fullName evidence="6">Ribosomal RNA small subunit methyltransferase H</fullName>
        <ecNumber evidence="6">2.1.1.199</ecNumber>
    </recommendedName>
    <alternativeName>
        <fullName evidence="6">16S rRNA m(4)C1402 methyltransferase</fullName>
    </alternativeName>
    <alternativeName>
        <fullName evidence="6">rRNA (cytosine-N(4)-)-methyltransferase RsmH</fullName>
    </alternativeName>
</protein>
<dbReference type="AlphaFoldDB" id="A0A8J2XLD4"/>
<evidence type="ECO:0000256" key="2">
    <source>
        <dbReference type="ARBA" id="ARBA00022552"/>
    </source>
</evidence>
<dbReference type="PANTHER" id="PTHR11265">
    <property type="entry name" value="S-ADENOSYL-METHYLTRANSFERASE MRAW"/>
    <property type="match status" value="1"/>
</dbReference>
<keyword evidence="4 6" id="KW-0808">Transferase</keyword>
<dbReference type="Gene3D" id="1.10.150.170">
    <property type="entry name" value="Putative methyltransferase TM0872, insert domain"/>
    <property type="match status" value="1"/>
</dbReference>
<dbReference type="HAMAP" id="MF_01007">
    <property type="entry name" value="16SrRNA_methyltr_H"/>
    <property type="match status" value="1"/>
</dbReference>
<comment type="similarity">
    <text evidence="1 6">Belongs to the methyltransferase superfamily. RsmH family.</text>
</comment>
<reference evidence="8" key="2">
    <citation type="submission" date="2020-09" db="EMBL/GenBank/DDBJ databases">
        <authorList>
            <person name="Sun Q."/>
            <person name="Zhou Y."/>
        </authorList>
    </citation>
    <scope>NUCLEOTIDE SEQUENCE</scope>
    <source>
        <strain evidence="8">CGMCC 1.12785</strain>
    </source>
</reference>
<dbReference type="GO" id="GO:0071424">
    <property type="term" value="F:rRNA (cytosine-N4-)-methyltransferase activity"/>
    <property type="evidence" value="ECO:0007669"/>
    <property type="project" value="UniProtKB-UniRule"/>
</dbReference>
<comment type="subcellular location">
    <subcellularLocation>
        <location evidence="6">Cytoplasm</location>
    </subcellularLocation>
</comment>
<gene>
    <name evidence="6 8" type="primary">rsmH</name>
    <name evidence="8" type="ORF">GCM10011333_25310</name>
</gene>
<evidence type="ECO:0000256" key="4">
    <source>
        <dbReference type="ARBA" id="ARBA00022679"/>
    </source>
</evidence>
<dbReference type="GO" id="GO:0005737">
    <property type="term" value="C:cytoplasm"/>
    <property type="evidence" value="ECO:0007669"/>
    <property type="project" value="UniProtKB-SubCell"/>
</dbReference>
<evidence type="ECO:0000256" key="6">
    <source>
        <dbReference type="HAMAP-Rule" id="MF_01007"/>
    </source>
</evidence>
<dbReference type="GO" id="GO:0070475">
    <property type="term" value="P:rRNA base methylation"/>
    <property type="evidence" value="ECO:0007669"/>
    <property type="project" value="UniProtKB-UniRule"/>
</dbReference>
<evidence type="ECO:0000313" key="8">
    <source>
        <dbReference type="EMBL" id="GGA21139.1"/>
    </source>
</evidence>
<dbReference type="InterPro" id="IPR029063">
    <property type="entry name" value="SAM-dependent_MTases_sf"/>
</dbReference>
<comment type="function">
    <text evidence="6">Specifically methylates the N4 position of cytidine in position 1402 (C1402) of 16S rRNA.</text>
</comment>
<dbReference type="NCBIfam" id="TIGR00006">
    <property type="entry name" value="16S rRNA (cytosine(1402)-N(4))-methyltransferase RsmH"/>
    <property type="match status" value="1"/>
</dbReference>
<dbReference type="Pfam" id="PF01795">
    <property type="entry name" value="Methyltransf_5"/>
    <property type="match status" value="1"/>
</dbReference>
<dbReference type="PIRSF" id="PIRSF004486">
    <property type="entry name" value="MraW"/>
    <property type="match status" value="1"/>
</dbReference>
<keyword evidence="3 6" id="KW-0489">Methyltransferase</keyword>
<evidence type="ECO:0000256" key="3">
    <source>
        <dbReference type="ARBA" id="ARBA00022603"/>
    </source>
</evidence>